<reference evidence="1 2" key="1">
    <citation type="journal article" date="2019" name="Commun. Biol.">
        <title>The bagworm genome reveals a unique fibroin gene that provides high tensile strength.</title>
        <authorList>
            <person name="Kono N."/>
            <person name="Nakamura H."/>
            <person name="Ohtoshi R."/>
            <person name="Tomita M."/>
            <person name="Numata K."/>
            <person name="Arakawa K."/>
        </authorList>
    </citation>
    <scope>NUCLEOTIDE SEQUENCE [LARGE SCALE GENOMIC DNA]</scope>
</reference>
<comment type="caution">
    <text evidence="1">The sequence shown here is derived from an EMBL/GenBank/DDBJ whole genome shotgun (WGS) entry which is preliminary data.</text>
</comment>
<dbReference type="OrthoDB" id="416454at2759"/>
<proteinExistence type="predicted"/>
<dbReference type="AlphaFoldDB" id="A0A4C1T458"/>
<organism evidence="1 2">
    <name type="scientific">Eumeta variegata</name>
    <name type="common">Bagworm moth</name>
    <name type="synonym">Eumeta japonica</name>
    <dbReference type="NCBI Taxonomy" id="151549"/>
    <lineage>
        <taxon>Eukaryota</taxon>
        <taxon>Metazoa</taxon>
        <taxon>Ecdysozoa</taxon>
        <taxon>Arthropoda</taxon>
        <taxon>Hexapoda</taxon>
        <taxon>Insecta</taxon>
        <taxon>Pterygota</taxon>
        <taxon>Neoptera</taxon>
        <taxon>Endopterygota</taxon>
        <taxon>Lepidoptera</taxon>
        <taxon>Glossata</taxon>
        <taxon>Ditrysia</taxon>
        <taxon>Tineoidea</taxon>
        <taxon>Psychidae</taxon>
        <taxon>Oiketicinae</taxon>
        <taxon>Eumeta</taxon>
    </lineage>
</organism>
<name>A0A4C1T458_EUMVA</name>
<evidence type="ECO:0000313" key="1">
    <source>
        <dbReference type="EMBL" id="GBP08986.1"/>
    </source>
</evidence>
<protein>
    <submittedName>
        <fullName evidence="1">Uncharacterized protein</fullName>
    </submittedName>
</protein>
<accession>A0A4C1T458</accession>
<dbReference type="EMBL" id="BGZK01000033">
    <property type="protein sequence ID" value="GBP08986.1"/>
    <property type="molecule type" value="Genomic_DNA"/>
</dbReference>
<keyword evidence="2" id="KW-1185">Reference proteome</keyword>
<gene>
    <name evidence="1" type="ORF">EVAR_78343_1</name>
</gene>
<dbReference type="Proteomes" id="UP000299102">
    <property type="component" value="Unassembled WGS sequence"/>
</dbReference>
<sequence>MLKKIDSKLRFLNAGSFGTNHDEFIIAVQKHNVDIITINENRHRERAEGRAPFVPNYPTPHVVRARGIGVGFYVEKATLRPPLIFPSGTNVD</sequence>
<evidence type="ECO:0000313" key="2">
    <source>
        <dbReference type="Proteomes" id="UP000299102"/>
    </source>
</evidence>